<accession>A0ABD1GZL9</accession>
<dbReference type="EMBL" id="JBEAFC010000007">
    <property type="protein sequence ID" value="KAL1549437.1"/>
    <property type="molecule type" value="Genomic_DNA"/>
</dbReference>
<evidence type="ECO:0000313" key="2">
    <source>
        <dbReference type="Proteomes" id="UP001567538"/>
    </source>
</evidence>
<proteinExistence type="predicted"/>
<sequence length="125" mass="13839">MKNAKQMVAMKLNGSFSRNHYPRTGKAILSVGCVSEHAAGTSENAINVEDIVKSVVTAYIECGDDEVCLAAFVNKFGTNFGNNYLSRIYIRSLFNKTSTSKHYAKGSRKMKIDVEKMIANYRASD</sequence>
<protein>
    <submittedName>
        <fullName evidence="1">Uncharacterized protein</fullName>
    </submittedName>
</protein>
<dbReference type="Proteomes" id="UP001567538">
    <property type="component" value="Unassembled WGS sequence"/>
</dbReference>
<keyword evidence="2" id="KW-1185">Reference proteome</keyword>
<gene>
    <name evidence="1" type="ORF">AAHA92_17542</name>
</gene>
<comment type="caution">
    <text evidence="1">The sequence shown here is derived from an EMBL/GenBank/DDBJ whole genome shotgun (WGS) entry which is preliminary data.</text>
</comment>
<organism evidence="1 2">
    <name type="scientific">Salvia divinorum</name>
    <name type="common">Maria pastora</name>
    <name type="synonym">Diviner's sage</name>
    <dbReference type="NCBI Taxonomy" id="28513"/>
    <lineage>
        <taxon>Eukaryota</taxon>
        <taxon>Viridiplantae</taxon>
        <taxon>Streptophyta</taxon>
        <taxon>Embryophyta</taxon>
        <taxon>Tracheophyta</taxon>
        <taxon>Spermatophyta</taxon>
        <taxon>Magnoliopsida</taxon>
        <taxon>eudicotyledons</taxon>
        <taxon>Gunneridae</taxon>
        <taxon>Pentapetalae</taxon>
        <taxon>asterids</taxon>
        <taxon>lamiids</taxon>
        <taxon>Lamiales</taxon>
        <taxon>Lamiaceae</taxon>
        <taxon>Nepetoideae</taxon>
        <taxon>Mentheae</taxon>
        <taxon>Salviinae</taxon>
        <taxon>Salvia</taxon>
        <taxon>Salvia subgen. Calosphace</taxon>
    </lineage>
</organism>
<evidence type="ECO:0000313" key="1">
    <source>
        <dbReference type="EMBL" id="KAL1549437.1"/>
    </source>
</evidence>
<dbReference type="AlphaFoldDB" id="A0ABD1GZL9"/>
<reference evidence="1 2" key="1">
    <citation type="submission" date="2024-06" db="EMBL/GenBank/DDBJ databases">
        <title>A chromosome level genome sequence of Diviner's sage (Salvia divinorum).</title>
        <authorList>
            <person name="Ford S.A."/>
            <person name="Ro D.-K."/>
            <person name="Ness R.W."/>
            <person name="Phillips M.A."/>
        </authorList>
    </citation>
    <scope>NUCLEOTIDE SEQUENCE [LARGE SCALE GENOMIC DNA]</scope>
    <source>
        <strain evidence="1">SAF-2024a</strain>
        <tissue evidence="1">Leaf</tissue>
    </source>
</reference>
<name>A0ABD1GZL9_SALDI</name>